<dbReference type="OrthoDB" id="288202at2759"/>
<evidence type="ECO:0000256" key="12">
    <source>
        <dbReference type="ARBA" id="ARBA00022842"/>
    </source>
</evidence>
<dbReference type="AlphaFoldDB" id="A0A8S1NRT2"/>
<evidence type="ECO:0000313" key="20">
    <source>
        <dbReference type="Proteomes" id="UP000692954"/>
    </source>
</evidence>
<keyword evidence="11" id="KW-0999">Mitochondrion inner membrane</keyword>
<evidence type="ECO:0000256" key="2">
    <source>
        <dbReference type="ARBA" id="ARBA00004443"/>
    </source>
</evidence>
<evidence type="ECO:0000256" key="3">
    <source>
        <dbReference type="ARBA" id="ARBA00005119"/>
    </source>
</evidence>
<keyword evidence="15" id="KW-0472">Membrane</keyword>
<keyword evidence="12" id="KW-0460">Magnesium</keyword>
<dbReference type="InterPro" id="IPR015222">
    <property type="entry name" value="Tam41"/>
</dbReference>
<evidence type="ECO:0000256" key="11">
    <source>
        <dbReference type="ARBA" id="ARBA00022792"/>
    </source>
</evidence>
<keyword evidence="14" id="KW-0496">Mitochondrion</keyword>
<sequence length="319" mass="37034">MQQIPTTLLKQFIQNLPLSEFCFAYGSAVQPQFNYDYTKSKPMIDLILAVDNVEEWHLQNIQINPTHYSGLSYYLGSRFIQRMNVEIFPIHFSPFVQFQDLQLKYGVVSSKELIKDLESWKWLSIAGRMQKPILTIQEFDNLRFQRAYISNLQSAVAISILMDFKSSMSLQELLYSIMSLSYYGDIRFTLGGENQNKVFNILKGNYKNITDLYLSNLGDLNNLIQIQKDGHILIDQSIQSLEYLCSLIPGQLLSIVLGEKDNMGTLKMMSQDKIKELIKESVKRKNQFSSRRMLFYNLAMISPFLSVKYGIQKLSKRFK</sequence>
<proteinExistence type="inferred from homology"/>
<accession>A0A8S1NRT2</accession>
<keyword evidence="17" id="KW-1208">Phospholipid metabolism</keyword>
<dbReference type="GO" id="GO:0004605">
    <property type="term" value="F:phosphatidate cytidylyltransferase activity"/>
    <property type="evidence" value="ECO:0007669"/>
    <property type="project" value="UniProtKB-EC"/>
</dbReference>
<dbReference type="Proteomes" id="UP000692954">
    <property type="component" value="Unassembled WGS sequence"/>
</dbReference>
<protein>
    <recommendedName>
        <fullName evidence="7">Phosphatidate cytidylyltransferase, mitochondrial</fullName>
        <ecNumber evidence="6">2.7.7.41</ecNumber>
    </recommendedName>
    <alternativeName>
        <fullName evidence="18">CDP-diacylglycerol synthase</fullName>
    </alternativeName>
</protein>
<dbReference type="GO" id="GO:0005743">
    <property type="term" value="C:mitochondrial inner membrane"/>
    <property type="evidence" value="ECO:0007669"/>
    <property type="project" value="UniProtKB-SubCell"/>
</dbReference>
<comment type="similarity">
    <text evidence="5">Belongs to the TAM41 family.</text>
</comment>
<organism evidence="19 20">
    <name type="scientific">Paramecium sonneborni</name>
    <dbReference type="NCBI Taxonomy" id="65129"/>
    <lineage>
        <taxon>Eukaryota</taxon>
        <taxon>Sar</taxon>
        <taxon>Alveolata</taxon>
        <taxon>Ciliophora</taxon>
        <taxon>Intramacronucleata</taxon>
        <taxon>Oligohymenophorea</taxon>
        <taxon>Peniculida</taxon>
        <taxon>Parameciidae</taxon>
        <taxon>Paramecium</taxon>
    </lineage>
</organism>
<evidence type="ECO:0000256" key="1">
    <source>
        <dbReference type="ARBA" id="ARBA00001946"/>
    </source>
</evidence>
<comment type="subcellular location">
    <subcellularLocation>
        <location evidence="2">Mitochondrion inner membrane</location>
        <topology evidence="2">Peripheral membrane protein</topology>
        <orientation evidence="2">Matrix side</orientation>
    </subcellularLocation>
</comment>
<comment type="pathway">
    <text evidence="3">Phospholipid metabolism; CDP-diacylglycerol biosynthesis; CDP-diacylglycerol from sn-glycerol 3-phosphate: step 3/3.</text>
</comment>
<comment type="cofactor">
    <cofactor evidence="1">
        <name>Mg(2+)</name>
        <dbReference type="ChEBI" id="CHEBI:18420"/>
    </cofactor>
</comment>
<evidence type="ECO:0000256" key="17">
    <source>
        <dbReference type="ARBA" id="ARBA00023264"/>
    </source>
</evidence>
<reference evidence="19" key="1">
    <citation type="submission" date="2021-01" db="EMBL/GenBank/DDBJ databases">
        <authorList>
            <consortium name="Genoscope - CEA"/>
            <person name="William W."/>
        </authorList>
    </citation>
    <scope>NUCLEOTIDE SEQUENCE</scope>
</reference>
<keyword evidence="9" id="KW-0808">Transferase</keyword>
<evidence type="ECO:0000256" key="6">
    <source>
        <dbReference type="ARBA" id="ARBA00012487"/>
    </source>
</evidence>
<evidence type="ECO:0000256" key="14">
    <source>
        <dbReference type="ARBA" id="ARBA00023128"/>
    </source>
</evidence>
<name>A0A8S1NRT2_9CILI</name>
<dbReference type="PANTHER" id="PTHR13619">
    <property type="entry name" value="PHOSPHATIDATE CYTIDYLYLTRANSFERASE, MITOCHONDRIAL"/>
    <property type="match status" value="1"/>
</dbReference>
<evidence type="ECO:0000256" key="15">
    <source>
        <dbReference type="ARBA" id="ARBA00023136"/>
    </source>
</evidence>
<dbReference type="EC" id="2.7.7.41" evidence="6"/>
<dbReference type="Pfam" id="PF09139">
    <property type="entry name" value="Tam41_Mmp37"/>
    <property type="match status" value="1"/>
</dbReference>
<evidence type="ECO:0000256" key="9">
    <source>
        <dbReference type="ARBA" id="ARBA00022679"/>
    </source>
</evidence>
<dbReference type="GO" id="GO:0016024">
    <property type="term" value="P:CDP-diacylglycerol biosynthetic process"/>
    <property type="evidence" value="ECO:0007669"/>
    <property type="project" value="TreeGrafter"/>
</dbReference>
<evidence type="ECO:0000256" key="13">
    <source>
        <dbReference type="ARBA" id="ARBA00023098"/>
    </source>
</evidence>
<keyword evidence="20" id="KW-1185">Reference proteome</keyword>
<evidence type="ECO:0000256" key="7">
    <source>
        <dbReference type="ARBA" id="ARBA00018337"/>
    </source>
</evidence>
<evidence type="ECO:0000256" key="4">
    <source>
        <dbReference type="ARBA" id="ARBA00005189"/>
    </source>
</evidence>
<keyword evidence="16" id="KW-0594">Phospholipid biosynthesis</keyword>
<evidence type="ECO:0000256" key="18">
    <source>
        <dbReference type="ARBA" id="ARBA00029893"/>
    </source>
</evidence>
<keyword evidence="13" id="KW-0443">Lipid metabolism</keyword>
<comment type="caution">
    <text evidence="19">The sequence shown here is derived from an EMBL/GenBank/DDBJ whole genome shotgun (WGS) entry which is preliminary data.</text>
</comment>
<dbReference type="PANTHER" id="PTHR13619:SF0">
    <property type="entry name" value="PHOSPHATIDATE CYTIDYLYLTRANSFERASE, MITOCHONDRIAL"/>
    <property type="match status" value="1"/>
</dbReference>
<dbReference type="EMBL" id="CAJJDN010000054">
    <property type="protein sequence ID" value="CAD8089534.1"/>
    <property type="molecule type" value="Genomic_DNA"/>
</dbReference>
<evidence type="ECO:0000256" key="16">
    <source>
        <dbReference type="ARBA" id="ARBA00023209"/>
    </source>
</evidence>
<evidence type="ECO:0000313" key="19">
    <source>
        <dbReference type="EMBL" id="CAD8089534.1"/>
    </source>
</evidence>
<dbReference type="GO" id="GO:0032049">
    <property type="term" value="P:cardiolipin biosynthetic process"/>
    <property type="evidence" value="ECO:0007669"/>
    <property type="project" value="InterPro"/>
</dbReference>
<keyword evidence="8" id="KW-0444">Lipid biosynthesis</keyword>
<comment type="pathway">
    <text evidence="4">Lipid metabolism.</text>
</comment>
<gene>
    <name evidence="19" type="ORF">PSON_ATCC_30995.1.T0540169</name>
</gene>
<evidence type="ECO:0000256" key="8">
    <source>
        <dbReference type="ARBA" id="ARBA00022516"/>
    </source>
</evidence>
<keyword evidence="10" id="KW-0548">Nucleotidyltransferase</keyword>
<evidence type="ECO:0000256" key="10">
    <source>
        <dbReference type="ARBA" id="ARBA00022695"/>
    </source>
</evidence>
<evidence type="ECO:0000256" key="5">
    <source>
        <dbReference type="ARBA" id="ARBA00005458"/>
    </source>
</evidence>